<feature type="domain" description="Methylamine utilisation protein MauE" evidence="6">
    <location>
        <begin position="3"/>
        <end position="138"/>
    </location>
</feature>
<evidence type="ECO:0000256" key="1">
    <source>
        <dbReference type="ARBA" id="ARBA00004141"/>
    </source>
</evidence>
<organism evidence="7 8">
    <name type="scientific">Labedaea rhizosphaerae</name>
    <dbReference type="NCBI Taxonomy" id="598644"/>
    <lineage>
        <taxon>Bacteria</taxon>
        <taxon>Bacillati</taxon>
        <taxon>Actinomycetota</taxon>
        <taxon>Actinomycetes</taxon>
        <taxon>Pseudonocardiales</taxon>
        <taxon>Pseudonocardiaceae</taxon>
        <taxon>Labedaea</taxon>
    </lineage>
</organism>
<dbReference type="InterPro" id="IPR009908">
    <property type="entry name" value="Methylamine_util_MauE"/>
</dbReference>
<keyword evidence="3 5" id="KW-1133">Transmembrane helix</keyword>
<sequence length="181" mass="18534">MPYLQVGLMALLWLVFTVSAASKTRGAAAQRAFAESLRPLPGLPGRWVGPVAAMITVAEVLVVAGLTWALPTGAAAPAVAALVLAAVLLAVFTAGITLALRHRTAARCACFGSAERELGPVHVVRNAFLLAVAVLAILIGPGAEVHPAGALLAALTGAVAGFITIRLDVLFDLFVPMRKLG</sequence>
<feature type="transmembrane region" description="Helical" evidence="5">
    <location>
        <begin position="78"/>
        <end position="100"/>
    </location>
</feature>
<keyword evidence="4 5" id="KW-0472">Membrane</keyword>
<evidence type="ECO:0000256" key="2">
    <source>
        <dbReference type="ARBA" id="ARBA00022692"/>
    </source>
</evidence>
<keyword evidence="2 5" id="KW-0812">Transmembrane</keyword>
<comment type="subcellular location">
    <subcellularLocation>
        <location evidence="1">Membrane</location>
        <topology evidence="1">Multi-pass membrane protein</topology>
    </subcellularLocation>
</comment>
<evidence type="ECO:0000259" key="6">
    <source>
        <dbReference type="Pfam" id="PF07291"/>
    </source>
</evidence>
<dbReference type="Pfam" id="PF07291">
    <property type="entry name" value="MauE"/>
    <property type="match status" value="1"/>
</dbReference>
<comment type="caution">
    <text evidence="7">The sequence shown here is derived from an EMBL/GenBank/DDBJ whole genome shotgun (WGS) entry which is preliminary data.</text>
</comment>
<evidence type="ECO:0000256" key="5">
    <source>
        <dbReference type="SAM" id="Phobius"/>
    </source>
</evidence>
<dbReference type="AlphaFoldDB" id="A0A4V3CZI7"/>
<reference evidence="7 8" key="1">
    <citation type="submission" date="2019-03" db="EMBL/GenBank/DDBJ databases">
        <title>Genomic Encyclopedia of Type Strains, Phase IV (KMG-IV): sequencing the most valuable type-strain genomes for metagenomic binning, comparative biology and taxonomic classification.</title>
        <authorList>
            <person name="Goeker M."/>
        </authorList>
    </citation>
    <scope>NUCLEOTIDE SEQUENCE [LARGE SCALE GENOMIC DNA]</scope>
    <source>
        <strain evidence="7 8">DSM 45361</strain>
    </source>
</reference>
<accession>A0A4V3CZI7</accession>
<feature type="transmembrane region" description="Helical" evidence="5">
    <location>
        <begin position="121"/>
        <end position="139"/>
    </location>
</feature>
<dbReference type="GO" id="GO:0016020">
    <property type="term" value="C:membrane"/>
    <property type="evidence" value="ECO:0007669"/>
    <property type="project" value="UniProtKB-SubCell"/>
</dbReference>
<protein>
    <recommendedName>
        <fullName evidence="6">Methylamine utilisation protein MauE domain-containing protein</fullName>
    </recommendedName>
</protein>
<dbReference type="RefSeq" id="WP_133851283.1">
    <property type="nucleotide sequence ID" value="NZ_SNXZ01000003.1"/>
</dbReference>
<dbReference type="Proteomes" id="UP000295444">
    <property type="component" value="Unassembled WGS sequence"/>
</dbReference>
<evidence type="ECO:0000256" key="4">
    <source>
        <dbReference type="ARBA" id="ARBA00023136"/>
    </source>
</evidence>
<proteinExistence type="predicted"/>
<evidence type="ECO:0000313" key="8">
    <source>
        <dbReference type="Proteomes" id="UP000295444"/>
    </source>
</evidence>
<evidence type="ECO:0000256" key="3">
    <source>
        <dbReference type="ARBA" id="ARBA00022989"/>
    </source>
</evidence>
<feature type="transmembrane region" description="Helical" evidence="5">
    <location>
        <begin position="151"/>
        <end position="175"/>
    </location>
</feature>
<evidence type="ECO:0000313" key="7">
    <source>
        <dbReference type="EMBL" id="TDP98198.1"/>
    </source>
</evidence>
<name>A0A4V3CZI7_LABRH</name>
<dbReference type="EMBL" id="SNXZ01000003">
    <property type="protein sequence ID" value="TDP98198.1"/>
    <property type="molecule type" value="Genomic_DNA"/>
</dbReference>
<gene>
    <name evidence="7" type="ORF">EV186_1031179</name>
</gene>
<keyword evidence="8" id="KW-1185">Reference proteome</keyword>
<dbReference type="GO" id="GO:0030416">
    <property type="term" value="P:methylamine metabolic process"/>
    <property type="evidence" value="ECO:0007669"/>
    <property type="project" value="InterPro"/>
</dbReference>